<organism evidence="1 2">
    <name type="scientific">Aspergillus pseudoustus</name>
    <dbReference type="NCBI Taxonomy" id="1810923"/>
    <lineage>
        <taxon>Eukaryota</taxon>
        <taxon>Fungi</taxon>
        <taxon>Dikarya</taxon>
        <taxon>Ascomycota</taxon>
        <taxon>Pezizomycotina</taxon>
        <taxon>Eurotiomycetes</taxon>
        <taxon>Eurotiomycetidae</taxon>
        <taxon>Eurotiales</taxon>
        <taxon>Aspergillaceae</taxon>
        <taxon>Aspergillus</taxon>
        <taxon>Aspergillus subgen. Nidulantes</taxon>
    </lineage>
</organism>
<dbReference type="EMBL" id="JBFXLU010000295">
    <property type="protein sequence ID" value="KAL2830946.1"/>
    <property type="molecule type" value="Genomic_DNA"/>
</dbReference>
<evidence type="ECO:0000313" key="2">
    <source>
        <dbReference type="Proteomes" id="UP001610446"/>
    </source>
</evidence>
<keyword evidence="2" id="KW-1185">Reference proteome</keyword>
<gene>
    <name evidence="1" type="ORF">BJY01DRAFT_110907</name>
</gene>
<proteinExistence type="predicted"/>
<protein>
    <submittedName>
        <fullName evidence="1">Uncharacterized protein</fullName>
    </submittedName>
</protein>
<comment type="caution">
    <text evidence="1">The sequence shown here is derived from an EMBL/GenBank/DDBJ whole genome shotgun (WGS) entry which is preliminary data.</text>
</comment>
<dbReference type="Proteomes" id="UP001610446">
    <property type="component" value="Unassembled WGS sequence"/>
</dbReference>
<reference evidence="1 2" key="1">
    <citation type="submission" date="2024-07" db="EMBL/GenBank/DDBJ databases">
        <title>Section-level genome sequencing and comparative genomics of Aspergillus sections Usti and Cavernicolus.</title>
        <authorList>
            <consortium name="Lawrence Berkeley National Laboratory"/>
            <person name="Nybo J.L."/>
            <person name="Vesth T.C."/>
            <person name="Theobald S."/>
            <person name="Frisvad J.C."/>
            <person name="Larsen T.O."/>
            <person name="Kjaerboelling I."/>
            <person name="Rothschild-Mancinelli K."/>
            <person name="Lyhne E.K."/>
            <person name="Kogle M.E."/>
            <person name="Barry K."/>
            <person name="Clum A."/>
            <person name="Na H."/>
            <person name="Ledsgaard L."/>
            <person name="Lin J."/>
            <person name="Lipzen A."/>
            <person name="Kuo A."/>
            <person name="Riley R."/>
            <person name="Mondo S."/>
            <person name="Labutti K."/>
            <person name="Haridas S."/>
            <person name="Pangalinan J."/>
            <person name="Salamov A.A."/>
            <person name="Simmons B.A."/>
            <person name="Magnuson J.K."/>
            <person name="Chen J."/>
            <person name="Drula E."/>
            <person name="Henrissat B."/>
            <person name="Wiebenga A."/>
            <person name="Lubbers R.J."/>
            <person name="Gomes A.C."/>
            <person name="Makela M.R."/>
            <person name="Stajich J."/>
            <person name="Grigoriev I.V."/>
            <person name="Mortensen U.H."/>
            <person name="De Vries R.P."/>
            <person name="Baker S.E."/>
            <person name="Andersen M.R."/>
        </authorList>
    </citation>
    <scope>NUCLEOTIDE SEQUENCE [LARGE SCALE GENOMIC DNA]</scope>
    <source>
        <strain evidence="1 2">CBS 123904</strain>
    </source>
</reference>
<accession>A0ABR4IT40</accession>
<name>A0ABR4IT40_9EURO</name>
<sequence length="244" mass="27593">MMDPASRIRYALEILSDITDDELKEHKSALAPIFTRFSTIISHRTETRASILDTAVARLSETDQFLKEKDDLTNLVLERLITADDPRTAFLSNSTDWLLFLLRALSTRYLVRGYEMRYGTGQGQANNSRRSGKIKVFLEEEGLSGSPVTNAIKTGRKLYKAEENLEIPGVWIIFIPALPKLAHLCADEVGHMINFLSDGRYPELIDAARRLSKLWVECSRLYTIYIPGKGRGSVECKYENSVST</sequence>
<evidence type="ECO:0000313" key="1">
    <source>
        <dbReference type="EMBL" id="KAL2830946.1"/>
    </source>
</evidence>